<dbReference type="GO" id="GO:0016020">
    <property type="term" value="C:membrane"/>
    <property type="evidence" value="ECO:0007669"/>
    <property type="project" value="TreeGrafter"/>
</dbReference>
<dbReference type="AlphaFoldDB" id="I7M992"/>
<reference evidence="2" key="1">
    <citation type="journal article" date="2006" name="PLoS Biol.">
        <title>Macronuclear genome sequence of the ciliate Tetrahymena thermophila, a model eukaryote.</title>
        <authorList>
            <person name="Eisen J.A."/>
            <person name="Coyne R.S."/>
            <person name="Wu M."/>
            <person name="Wu D."/>
            <person name="Thiagarajan M."/>
            <person name="Wortman J.R."/>
            <person name="Badger J.H."/>
            <person name="Ren Q."/>
            <person name="Amedeo P."/>
            <person name="Jones K.M."/>
            <person name="Tallon L.J."/>
            <person name="Delcher A.L."/>
            <person name="Salzberg S.L."/>
            <person name="Silva J.C."/>
            <person name="Haas B.J."/>
            <person name="Majoros W.H."/>
            <person name="Farzad M."/>
            <person name="Carlton J.M."/>
            <person name="Smith R.K. Jr."/>
            <person name="Garg J."/>
            <person name="Pearlman R.E."/>
            <person name="Karrer K.M."/>
            <person name="Sun L."/>
            <person name="Manning G."/>
            <person name="Elde N.C."/>
            <person name="Turkewitz A.P."/>
            <person name="Asai D.J."/>
            <person name="Wilkes D.E."/>
            <person name="Wang Y."/>
            <person name="Cai H."/>
            <person name="Collins K."/>
            <person name="Stewart B.A."/>
            <person name="Lee S.R."/>
            <person name="Wilamowska K."/>
            <person name="Weinberg Z."/>
            <person name="Ruzzo W.L."/>
            <person name="Wloga D."/>
            <person name="Gaertig J."/>
            <person name="Frankel J."/>
            <person name="Tsao C.-C."/>
            <person name="Gorovsky M.A."/>
            <person name="Keeling P.J."/>
            <person name="Waller R.F."/>
            <person name="Patron N.J."/>
            <person name="Cherry J.M."/>
            <person name="Stover N.A."/>
            <person name="Krieger C.J."/>
            <person name="del Toro C."/>
            <person name="Ryder H.F."/>
            <person name="Williamson S.C."/>
            <person name="Barbeau R.A."/>
            <person name="Hamilton E.P."/>
            <person name="Orias E."/>
        </authorList>
    </citation>
    <scope>NUCLEOTIDE SEQUENCE [LARGE SCALE GENOMIC DNA]</scope>
    <source>
        <strain evidence="2">SB210</strain>
    </source>
</reference>
<dbReference type="InterPro" id="IPR033562">
    <property type="entry name" value="PLPL"/>
</dbReference>
<dbReference type="RefSeq" id="XP_001021389.2">
    <property type="nucleotide sequence ID" value="XM_001021389.2"/>
</dbReference>
<accession>I7M992</accession>
<dbReference type="GO" id="GO:0005811">
    <property type="term" value="C:lipid droplet"/>
    <property type="evidence" value="ECO:0007669"/>
    <property type="project" value="TreeGrafter"/>
</dbReference>
<dbReference type="GO" id="GO:0005737">
    <property type="term" value="C:cytoplasm"/>
    <property type="evidence" value="ECO:0007669"/>
    <property type="project" value="TreeGrafter"/>
</dbReference>
<evidence type="ECO:0000313" key="2">
    <source>
        <dbReference type="Proteomes" id="UP000009168"/>
    </source>
</evidence>
<evidence type="ECO:0000313" key="1">
    <source>
        <dbReference type="EMBL" id="EAS01144.2"/>
    </source>
</evidence>
<dbReference type="PANTHER" id="PTHR12406">
    <property type="entry name" value="CALCIUM-INDEPENDENT PHOSPHOLIPASE A2 IPLA2 -RELATED"/>
    <property type="match status" value="1"/>
</dbReference>
<gene>
    <name evidence="1" type="ORF">TTHERM_00317080</name>
</gene>
<name>I7M992_TETTS</name>
<dbReference type="SUPFAM" id="SSF52151">
    <property type="entry name" value="FabD/lysophospholipase-like"/>
    <property type="match status" value="1"/>
</dbReference>
<dbReference type="PANTHER" id="PTHR12406:SF7">
    <property type="entry name" value="PATATIN-LIKE PHOSPHOLIPASE DOMAIN-CONTAINING PROTEIN 4"/>
    <property type="match status" value="1"/>
</dbReference>
<proteinExistence type="predicted"/>
<dbReference type="GO" id="GO:0019433">
    <property type="term" value="P:triglyceride catabolic process"/>
    <property type="evidence" value="ECO:0007669"/>
    <property type="project" value="TreeGrafter"/>
</dbReference>
<dbReference type="eggNOG" id="ENOG502R2RQ">
    <property type="taxonomic scope" value="Eukaryota"/>
</dbReference>
<dbReference type="InParanoid" id="I7M992"/>
<dbReference type="GO" id="GO:0004806">
    <property type="term" value="F:triacylglycerol lipase activity"/>
    <property type="evidence" value="ECO:0007669"/>
    <property type="project" value="TreeGrafter"/>
</dbReference>
<protein>
    <submittedName>
        <fullName evidence="1">Patatin-like phospholipase family protein</fullName>
    </submittedName>
</protein>
<dbReference type="KEGG" id="tet:TTHERM_00317080"/>
<dbReference type="GeneID" id="7829779"/>
<sequence>MLFLTLQTVQQIYLKTYFRNFISQFRSQFFNLKLNTKKVNKYTHSHIYIKLNIMVDYAQNQNQTNGKGRKELLFSGGAGAVGFQMGYTHGIMEIVGKDKLKEYCFGGVSAGTAVAAFTLMALYSDVDLKQSYQNQIRKLFQKENRKYLGLISNGQLIFQMAMDFWEDHQKLNLPSLNERYHVYYTSIEGILSLKENIVHQFTDQLHFSHSVEASCTLPIITRFGFYKKFNGQKVLDGGFTKPIPYRYKDSKKVFLNVMPKALRYTRENIKNLSIIDLTENSDVSFPLDYWVWSEYWADEMFLKGYLQALQDKDIITKAFQEDEECDQKIDEIDFQLQ</sequence>
<dbReference type="GO" id="GO:0055088">
    <property type="term" value="P:lipid homeostasis"/>
    <property type="evidence" value="ECO:0007669"/>
    <property type="project" value="TreeGrafter"/>
</dbReference>
<dbReference type="OrthoDB" id="197155at2759"/>
<dbReference type="EMBL" id="GG662605">
    <property type="protein sequence ID" value="EAS01144.2"/>
    <property type="molecule type" value="Genomic_DNA"/>
</dbReference>
<dbReference type="InterPro" id="IPR016035">
    <property type="entry name" value="Acyl_Trfase/lysoPLipase"/>
</dbReference>
<dbReference type="Proteomes" id="UP000009168">
    <property type="component" value="Unassembled WGS sequence"/>
</dbReference>
<organism evidence="1 2">
    <name type="scientific">Tetrahymena thermophila (strain SB210)</name>
    <dbReference type="NCBI Taxonomy" id="312017"/>
    <lineage>
        <taxon>Eukaryota</taxon>
        <taxon>Sar</taxon>
        <taxon>Alveolata</taxon>
        <taxon>Ciliophora</taxon>
        <taxon>Intramacronucleata</taxon>
        <taxon>Oligohymenophorea</taxon>
        <taxon>Hymenostomatida</taxon>
        <taxon>Tetrahymenina</taxon>
        <taxon>Tetrahymenidae</taxon>
        <taxon>Tetrahymena</taxon>
    </lineage>
</organism>
<keyword evidence="2" id="KW-1185">Reference proteome</keyword>